<feature type="transmembrane region" description="Helical" evidence="7">
    <location>
        <begin position="57"/>
        <end position="76"/>
    </location>
</feature>
<evidence type="ECO:0000256" key="1">
    <source>
        <dbReference type="ARBA" id="ARBA00004651"/>
    </source>
</evidence>
<evidence type="ECO:0000256" key="5">
    <source>
        <dbReference type="ARBA" id="ARBA00022989"/>
    </source>
</evidence>
<evidence type="ECO:0000256" key="7">
    <source>
        <dbReference type="SAM" id="Phobius"/>
    </source>
</evidence>
<reference evidence="10" key="2">
    <citation type="submission" date="2021-04" db="EMBL/GenBank/DDBJ databases">
        <authorList>
            <person name="Gilroy R."/>
        </authorList>
    </citation>
    <scope>NUCLEOTIDE SEQUENCE</scope>
    <source>
        <strain evidence="10">Gambia2-208</strain>
    </source>
</reference>
<dbReference type="GO" id="GO:0016413">
    <property type="term" value="F:O-acetyltransferase activity"/>
    <property type="evidence" value="ECO:0007669"/>
    <property type="project" value="TreeGrafter"/>
</dbReference>
<feature type="transmembrane region" description="Helical" evidence="7">
    <location>
        <begin position="88"/>
        <end position="105"/>
    </location>
</feature>
<evidence type="ECO:0000313" key="10">
    <source>
        <dbReference type="EMBL" id="HIY89348.1"/>
    </source>
</evidence>
<protein>
    <submittedName>
        <fullName evidence="10">Acyltransferase</fullName>
    </submittedName>
</protein>
<dbReference type="Proteomes" id="UP000886851">
    <property type="component" value="Unassembled WGS sequence"/>
</dbReference>
<dbReference type="InterPro" id="IPR002656">
    <property type="entry name" value="Acyl_transf_3_dom"/>
</dbReference>
<feature type="transmembrane region" description="Helical" evidence="7">
    <location>
        <begin position="181"/>
        <end position="198"/>
    </location>
</feature>
<gene>
    <name evidence="10" type="ORF">H9824_11695</name>
</gene>
<feature type="domain" description="Acyltransferase 3" evidence="9">
    <location>
        <begin position="6"/>
        <end position="366"/>
    </location>
</feature>
<dbReference type="GO" id="GO:0009246">
    <property type="term" value="P:enterobacterial common antigen biosynthetic process"/>
    <property type="evidence" value="ECO:0007669"/>
    <property type="project" value="TreeGrafter"/>
</dbReference>
<feature type="signal peptide" evidence="8">
    <location>
        <begin position="1"/>
        <end position="24"/>
    </location>
</feature>
<feature type="transmembrane region" description="Helical" evidence="7">
    <location>
        <begin position="218"/>
        <end position="234"/>
    </location>
</feature>
<evidence type="ECO:0000256" key="2">
    <source>
        <dbReference type="ARBA" id="ARBA00007400"/>
    </source>
</evidence>
<proteinExistence type="inferred from homology"/>
<evidence type="ECO:0000313" key="11">
    <source>
        <dbReference type="Proteomes" id="UP000886851"/>
    </source>
</evidence>
<keyword evidence="4 7" id="KW-0812">Transmembrane</keyword>
<comment type="caution">
    <text evidence="10">The sequence shown here is derived from an EMBL/GenBank/DDBJ whole genome shotgun (WGS) entry which is preliminary data.</text>
</comment>
<evidence type="ECO:0000259" key="9">
    <source>
        <dbReference type="Pfam" id="PF01757"/>
    </source>
</evidence>
<feature type="chain" id="PRO_5038649433" evidence="8">
    <location>
        <begin position="25"/>
        <end position="382"/>
    </location>
</feature>
<reference evidence="10" key="1">
    <citation type="journal article" date="2021" name="PeerJ">
        <title>Extensive microbial diversity within the chicken gut microbiome revealed by metagenomics and culture.</title>
        <authorList>
            <person name="Gilroy R."/>
            <person name="Ravi A."/>
            <person name="Getino M."/>
            <person name="Pursley I."/>
            <person name="Horton D.L."/>
            <person name="Alikhan N.F."/>
            <person name="Baker D."/>
            <person name="Gharbi K."/>
            <person name="Hall N."/>
            <person name="Watson M."/>
            <person name="Adriaenssens E.M."/>
            <person name="Foster-Nyarko E."/>
            <person name="Jarju S."/>
            <person name="Secka A."/>
            <person name="Antonio M."/>
            <person name="Oren A."/>
            <person name="Chaudhuri R.R."/>
            <person name="La Ragione R."/>
            <person name="Hildebrand F."/>
            <person name="Pallen M.J."/>
        </authorList>
    </citation>
    <scope>NUCLEOTIDE SEQUENCE</scope>
    <source>
        <strain evidence="10">Gambia2-208</strain>
    </source>
</reference>
<keyword evidence="5 7" id="KW-1133">Transmembrane helix</keyword>
<dbReference type="GO" id="GO:0005886">
    <property type="term" value="C:plasma membrane"/>
    <property type="evidence" value="ECO:0007669"/>
    <property type="project" value="UniProtKB-SubCell"/>
</dbReference>
<keyword evidence="10" id="KW-0808">Transferase</keyword>
<dbReference type="PANTHER" id="PTHR40074">
    <property type="entry name" value="O-ACETYLTRANSFERASE WECH"/>
    <property type="match status" value="1"/>
</dbReference>
<dbReference type="PANTHER" id="PTHR40074:SF2">
    <property type="entry name" value="O-ACETYLTRANSFERASE WECH"/>
    <property type="match status" value="1"/>
</dbReference>
<dbReference type="AlphaFoldDB" id="A0A9D2CLR8"/>
<dbReference type="EMBL" id="DXCV01000082">
    <property type="protein sequence ID" value="HIY89348.1"/>
    <property type="molecule type" value="Genomic_DNA"/>
</dbReference>
<keyword evidence="10" id="KW-0012">Acyltransferase</keyword>
<sequence>MKKQIVWLDAVRLLAFFFLLCCHAADPFYATATYANADAGGAVDATSLMWGERWMAFVRPCVPLFVMITGALMFPVRQSMGAFYKKRILRVLWPFLIWSVLYYLFPWFTGVLGCDKNIVYKCFIWAESDSQSFASSLANILRIPYTFSFIAQHMWYIYMLIGLYLFMPILSAWVERATKKQLQVFIGLWALSTLLPYFHQFVSPYAFGTCTWNSFGLFYYFAGFNGYLLLGHYLRHYMDWSLTRTWPVALVLLVAGFLVTYLGYGHIMSLPEKTPEQIELFWTYNTLNVACMSTAWFLLLKHVSLPAESRAGRFLANLTFCGFGIYMVHYFFVGLCYQIVQTLALPVPLRIPASALLIFVFSWSFTYVVKKGLGRRAVYLMG</sequence>
<comment type="subcellular location">
    <subcellularLocation>
        <location evidence="1">Cell membrane</location>
        <topology evidence="1">Multi-pass membrane protein</topology>
    </subcellularLocation>
</comment>
<feature type="transmembrane region" description="Helical" evidence="7">
    <location>
        <begin position="284"/>
        <end position="303"/>
    </location>
</feature>
<evidence type="ECO:0000256" key="3">
    <source>
        <dbReference type="ARBA" id="ARBA00022475"/>
    </source>
</evidence>
<evidence type="ECO:0000256" key="6">
    <source>
        <dbReference type="ARBA" id="ARBA00023136"/>
    </source>
</evidence>
<comment type="similarity">
    <text evidence="2">Belongs to the acyltransferase 3 family.</text>
</comment>
<feature type="transmembrane region" description="Helical" evidence="7">
    <location>
        <begin position="352"/>
        <end position="369"/>
    </location>
</feature>
<feature type="transmembrane region" description="Helical" evidence="7">
    <location>
        <begin position="246"/>
        <end position="264"/>
    </location>
</feature>
<feature type="transmembrane region" description="Helical" evidence="7">
    <location>
        <begin position="155"/>
        <end position="174"/>
    </location>
</feature>
<keyword evidence="8" id="KW-0732">Signal</keyword>
<feature type="transmembrane region" description="Helical" evidence="7">
    <location>
        <begin position="315"/>
        <end position="340"/>
    </location>
</feature>
<accession>A0A9D2CLR8</accession>
<organism evidence="10 11">
    <name type="scientific">Candidatus Bacteroides pullicola</name>
    <dbReference type="NCBI Taxonomy" id="2838475"/>
    <lineage>
        <taxon>Bacteria</taxon>
        <taxon>Pseudomonadati</taxon>
        <taxon>Bacteroidota</taxon>
        <taxon>Bacteroidia</taxon>
        <taxon>Bacteroidales</taxon>
        <taxon>Bacteroidaceae</taxon>
        <taxon>Bacteroides</taxon>
    </lineage>
</organism>
<evidence type="ECO:0000256" key="8">
    <source>
        <dbReference type="SAM" id="SignalP"/>
    </source>
</evidence>
<keyword evidence="6 7" id="KW-0472">Membrane</keyword>
<dbReference type="Pfam" id="PF01757">
    <property type="entry name" value="Acyl_transf_3"/>
    <property type="match status" value="1"/>
</dbReference>
<evidence type="ECO:0000256" key="4">
    <source>
        <dbReference type="ARBA" id="ARBA00022692"/>
    </source>
</evidence>
<keyword evidence="3" id="KW-1003">Cell membrane</keyword>
<name>A0A9D2CLR8_9BACE</name>